<dbReference type="EMBL" id="BKZV01000003">
    <property type="protein sequence ID" value="GER83881.1"/>
    <property type="molecule type" value="Genomic_DNA"/>
</dbReference>
<dbReference type="PANTHER" id="PTHR43739:SF5">
    <property type="entry name" value="EXO-ALPHA-SIALIDASE"/>
    <property type="match status" value="1"/>
</dbReference>
<reference evidence="1 2" key="1">
    <citation type="journal article" date="2019" name="Int. J. Syst. Evol. Microbiol.">
        <title>Thermogemmatispora aurantia sp. nov. and Thermogemmatispora argillosa sp. nov., within the class Ktedonobacteria, and emended description of the genus Thermogemmatispora.</title>
        <authorList>
            <person name="Zheng Y."/>
            <person name="Wang C.M."/>
            <person name="Sakai Y."/>
            <person name="Abe K."/>
            <person name="Yokota A."/>
            <person name="Yabe S."/>
        </authorList>
    </citation>
    <scope>NUCLEOTIDE SEQUENCE [LARGE SCALE GENOMIC DNA]</scope>
    <source>
        <strain evidence="1 2">A1-2</strain>
    </source>
</reference>
<dbReference type="RefSeq" id="WP_151728582.1">
    <property type="nucleotide sequence ID" value="NZ_BKZV01000003.1"/>
</dbReference>
<dbReference type="AlphaFoldDB" id="A0A5J4KB42"/>
<dbReference type="PANTHER" id="PTHR43739">
    <property type="entry name" value="XYLOGLUCANASE (EUROFUNG)"/>
    <property type="match status" value="1"/>
</dbReference>
<dbReference type="CDD" id="cd15482">
    <property type="entry name" value="Sialidase_non-viral"/>
    <property type="match status" value="1"/>
</dbReference>
<proteinExistence type="predicted"/>
<dbReference type="GO" id="GO:0010411">
    <property type="term" value="P:xyloglucan metabolic process"/>
    <property type="evidence" value="ECO:0007669"/>
    <property type="project" value="TreeGrafter"/>
</dbReference>
<accession>A0A5J4KB42</accession>
<evidence type="ECO:0008006" key="3">
    <source>
        <dbReference type="Google" id="ProtNLM"/>
    </source>
</evidence>
<sequence>MLLDEQAVTSLAVDPLNPQVLYVGTRGNGVLCSNDGGRTWRPAGLAGYFIKALAASPTQPGTVYAGTKPARVFVSHNSGASWTELAAFRRIRSRWLWFTPAEKPHSAYVQAIALSPTDPKTIVVGVEFGAVVQSRDGGHSWTGHRRGALRDCHSLAFHVSNGSWVYEAGGTGAGVSVSRDAGVTWTQPREGLDRHYGWAVAADPACPEVWYASLSPSPGSAHSEHNAQAVIARSVGDAPWQLLAGGLPQPLNHMPYALLTDPAAPGHVYAGLANGEVWHSTHYGESWRRLPVQFENIHRTLVLLSSGKAALS</sequence>
<organism evidence="1 2">
    <name type="scientific">Thermogemmatispora aurantia</name>
    <dbReference type="NCBI Taxonomy" id="2045279"/>
    <lineage>
        <taxon>Bacteria</taxon>
        <taxon>Bacillati</taxon>
        <taxon>Chloroflexota</taxon>
        <taxon>Ktedonobacteria</taxon>
        <taxon>Thermogemmatisporales</taxon>
        <taxon>Thermogemmatisporaceae</taxon>
        <taxon>Thermogemmatispora</taxon>
    </lineage>
</organism>
<dbReference type="InterPro" id="IPR015943">
    <property type="entry name" value="WD40/YVTN_repeat-like_dom_sf"/>
</dbReference>
<dbReference type="InterPro" id="IPR052025">
    <property type="entry name" value="Xyloglucanase_GH74"/>
</dbReference>
<gene>
    <name evidence="1" type="ORF">KTAU_25180</name>
</gene>
<comment type="caution">
    <text evidence="1">The sequence shown here is derived from an EMBL/GenBank/DDBJ whole genome shotgun (WGS) entry which is preliminary data.</text>
</comment>
<name>A0A5J4KB42_9CHLR</name>
<keyword evidence="2" id="KW-1185">Reference proteome</keyword>
<dbReference type="Gene3D" id="2.130.10.10">
    <property type="entry name" value="YVTN repeat-like/Quinoprotein amine dehydrogenase"/>
    <property type="match status" value="1"/>
</dbReference>
<protein>
    <recommendedName>
        <fullName evidence="3">Glycosyl hydrolase</fullName>
    </recommendedName>
</protein>
<dbReference type="Proteomes" id="UP000334820">
    <property type="component" value="Unassembled WGS sequence"/>
</dbReference>
<dbReference type="SUPFAM" id="SSF110296">
    <property type="entry name" value="Oligoxyloglucan reducing end-specific cellobiohydrolase"/>
    <property type="match status" value="1"/>
</dbReference>
<evidence type="ECO:0000313" key="2">
    <source>
        <dbReference type="Proteomes" id="UP000334820"/>
    </source>
</evidence>
<evidence type="ECO:0000313" key="1">
    <source>
        <dbReference type="EMBL" id="GER83881.1"/>
    </source>
</evidence>